<evidence type="ECO:0000313" key="1">
    <source>
        <dbReference type="EMBL" id="MBX52409.1"/>
    </source>
</evidence>
<dbReference type="AlphaFoldDB" id="A0A2P2PCL9"/>
<reference evidence="1" key="1">
    <citation type="submission" date="2018-02" db="EMBL/GenBank/DDBJ databases">
        <title>Rhizophora mucronata_Transcriptome.</title>
        <authorList>
            <person name="Meera S.P."/>
            <person name="Sreeshan A."/>
            <person name="Augustine A."/>
        </authorList>
    </citation>
    <scope>NUCLEOTIDE SEQUENCE</scope>
    <source>
        <tissue evidence="1">Leaf</tissue>
    </source>
</reference>
<sequence length="18" mass="2199">MQLKRVEAGERSWHQVFP</sequence>
<proteinExistence type="predicted"/>
<name>A0A2P2PCL9_RHIMU</name>
<dbReference type="EMBL" id="GGEC01071925">
    <property type="protein sequence ID" value="MBX52409.1"/>
    <property type="molecule type" value="Transcribed_RNA"/>
</dbReference>
<organism evidence="1">
    <name type="scientific">Rhizophora mucronata</name>
    <name type="common">Asiatic mangrove</name>
    <dbReference type="NCBI Taxonomy" id="61149"/>
    <lineage>
        <taxon>Eukaryota</taxon>
        <taxon>Viridiplantae</taxon>
        <taxon>Streptophyta</taxon>
        <taxon>Embryophyta</taxon>
        <taxon>Tracheophyta</taxon>
        <taxon>Spermatophyta</taxon>
        <taxon>Magnoliopsida</taxon>
        <taxon>eudicotyledons</taxon>
        <taxon>Gunneridae</taxon>
        <taxon>Pentapetalae</taxon>
        <taxon>rosids</taxon>
        <taxon>fabids</taxon>
        <taxon>Malpighiales</taxon>
        <taxon>Rhizophoraceae</taxon>
        <taxon>Rhizophora</taxon>
    </lineage>
</organism>
<protein>
    <submittedName>
        <fullName evidence="1">Uncharacterized protein</fullName>
    </submittedName>
</protein>
<accession>A0A2P2PCL9</accession>